<protein>
    <submittedName>
        <fullName evidence="1">Uncharacterized protein</fullName>
    </submittedName>
</protein>
<dbReference type="AlphaFoldDB" id="A0A382UQ55"/>
<dbReference type="Gene3D" id="2.40.10.120">
    <property type="match status" value="1"/>
</dbReference>
<sequence>MKKFLYLFLVLILTLFIGIKVNSYFKSIETKINLLASSVVNETNSLNTVKSSDENTFQNLNFQKPDFVEVAKRTIDNVVHVKNSTNISNDFSLEDLIFGRRQQRPLIGTGSGVIISPDGYIITNLHVVKNADKIEITTNSNQTFDAELVGSDDQNDIALLKINSNEVLSYATFGDSDSTQIGEWVLAVGNPFNLNSTVTAGIISAKSRNLDPSGRTTQSYIQTDAAVNPGNSGGALVNTKG</sequence>
<organism evidence="1">
    <name type="scientific">marine metagenome</name>
    <dbReference type="NCBI Taxonomy" id="408172"/>
    <lineage>
        <taxon>unclassified sequences</taxon>
        <taxon>metagenomes</taxon>
        <taxon>ecological metagenomes</taxon>
    </lineage>
</organism>
<gene>
    <name evidence="1" type="ORF">METZ01_LOCUS389194</name>
</gene>
<accession>A0A382UQ55</accession>
<name>A0A382UQ55_9ZZZZ</name>
<dbReference type="PANTHER" id="PTHR22939">
    <property type="entry name" value="SERINE PROTEASE FAMILY S1C HTRA-RELATED"/>
    <property type="match status" value="1"/>
</dbReference>
<dbReference type="PANTHER" id="PTHR22939:SF129">
    <property type="entry name" value="SERINE PROTEASE HTRA2, MITOCHONDRIAL"/>
    <property type="match status" value="1"/>
</dbReference>
<evidence type="ECO:0000313" key="1">
    <source>
        <dbReference type="EMBL" id="SVD36340.1"/>
    </source>
</evidence>
<dbReference type="InterPro" id="IPR001940">
    <property type="entry name" value="Peptidase_S1C"/>
</dbReference>
<dbReference type="EMBL" id="UINC01145922">
    <property type="protein sequence ID" value="SVD36340.1"/>
    <property type="molecule type" value="Genomic_DNA"/>
</dbReference>
<dbReference type="Pfam" id="PF13365">
    <property type="entry name" value="Trypsin_2"/>
    <property type="match status" value="1"/>
</dbReference>
<dbReference type="GO" id="GO:0006508">
    <property type="term" value="P:proteolysis"/>
    <property type="evidence" value="ECO:0007669"/>
    <property type="project" value="InterPro"/>
</dbReference>
<dbReference type="InterPro" id="IPR009003">
    <property type="entry name" value="Peptidase_S1_PA"/>
</dbReference>
<reference evidence="1" key="1">
    <citation type="submission" date="2018-05" db="EMBL/GenBank/DDBJ databases">
        <authorList>
            <person name="Lanie J.A."/>
            <person name="Ng W.-L."/>
            <person name="Kazmierczak K.M."/>
            <person name="Andrzejewski T.M."/>
            <person name="Davidsen T.M."/>
            <person name="Wayne K.J."/>
            <person name="Tettelin H."/>
            <person name="Glass J.I."/>
            <person name="Rusch D."/>
            <person name="Podicherti R."/>
            <person name="Tsui H.-C.T."/>
            <person name="Winkler M.E."/>
        </authorList>
    </citation>
    <scope>NUCLEOTIDE SEQUENCE</scope>
</reference>
<dbReference type="GO" id="GO:0004252">
    <property type="term" value="F:serine-type endopeptidase activity"/>
    <property type="evidence" value="ECO:0007669"/>
    <property type="project" value="InterPro"/>
</dbReference>
<dbReference type="PRINTS" id="PR00834">
    <property type="entry name" value="PROTEASES2C"/>
</dbReference>
<proteinExistence type="predicted"/>
<feature type="non-terminal residue" evidence="1">
    <location>
        <position position="241"/>
    </location>
</feature>
<dbReference type="SUPFAM" id="SSF50494">
    <property type="entry name" value="Trypsin-like serine proteases"/>
    <property type="match status" value="1"/>
</dbReference>